<evidence type="ECO:0000256" key="7">
    <source>
        <dbReference type="ARBA" id="ARBA00022989"/>
    </source>
</evidence>
<comment type="function">
    <text evidence="11">Plays a role in viral cell-to-cell propagation, by facilitating genome transport to neighboring plant cells through plasmosdesmata. May induce the formation of granular vesicles derived from the Endoplasmic reticulum, which align on actin filaments.</text>
</comment>
<keyword evidence="10" id="KW-1038">Host endoplasmic reticulum</keyword>
<keyword evidence="16" id="KW-1185">Reference proteome</keyword>
<evidence type="ECO:0000256" key="11">
    <source>
        <dbReference type="ARBA" id="ARBA00025270"/>
    </source>
</evidence>
<reference evidence="15 16" key="2">
    <citation type="journal article" date="2016" name="Virus Res.">
        <title>Evidence of sympatric speciation of elderberry carlaviruses.</title>
        <authorList>
            <person name="Ho T."/>
            <person name="Quito-Avila D."/>
            <person name="Keller K.E."/>
            <person name="Postman J.D."/>
            <person name="Martin R.R."/>
            <person name="Tzanetakis I.E."/>
        </authorList>
    </citation>
    <scope>NUCLEOTIDE SEQUENCE [LARGE SCALE GENOMIC DNA]</scope>
    <source>
        <strain evidence="15">EBCVE</strain>
    </source>
</reference>
<comment type="similarity">
    <text evidence="2">Belongs to the Tymovirales TGBp3 protein family.</text>
</comment>
<accession>A0A0U4D3F5</accession>
<dbReference type="GeneID" id="26796220"/>
<dbReference type="GO" id="GO:0046740">
    <property type="term" value="P:transport of virus in host, cell to cell"/>
    <property type="evidence" value="ECO:0007669"/>
    <property type="project" value="UniProtKB-KW"/>
</dbReference>
<sequence>MPALPSQWILLIVAALVGFTLTLCLLEARSNSACTLVVTGESIRTVGCELSPDLVRAIGTLKPLRHDLPLGFQA</sequence>
<reference evidence="15 16" key="1">
    <citation type="journal article" date="2014" name="Virology">
        <title>Development of a virus detection and discovery pipeline using next generation sequencing.</title>
        <authorList>
            <person name="Ho T."/>
            <person name="Tzanetakis I.E."/>
        </authorList>
    </citation>
    <scope>NUCLEOTIDE SEQUENCE [LARGE SCALE GENOMIC DNA]</scope>
    <source>
        <strain evidence="15">EBCVE</strain>
    </source>
</reference>
<evidence type="ECO:0000256" key="5">
    <source>
        <dbReference type="ARBA" id="ARBA00022692"/>
    </source>
</evidence>
<evidence type="ECO:0000256" key="13">
    <source>
        <dbReference type="ARBA" id="ARBA00033148"/>
    </source>
</evidence>
<keyword evidence="7 14" id="KW-1133">Transmembrane helix</keyword>
<evidence type="ECO:0000256" key="6">
    <source>
        <dbReference type="ARBA" id="ARBA00022870"/>
    </source>
</evidence>
<name>A0A0U4D3F5_9VIRU</name>
<evidence type="ECO:0000256" key="14">
    <source>
        <dbReference type="SAM" id="Phobius"/>
    </source>
</evidence>
<evidence type="ECO:0000313" key="15">
    <source>
        <dbReference type="EMBL" id="ALY33532.1"/>
    </source>
</evidence>
<dbReference type="OrthoDB" id="28857at10239"/>
<evidence type="ECO:0000256" key="1">
    <source>
        <dbReference type="ARBA" id="ARBA00004625"/>
    </source>
</evidence>
<dbReference type="Pfam" id="PF02495">
    <property type="entry name" value="TGBp3"/>
    <property type="match status" value="1"/>
</dbReference>
<dbReference type="GO" id="GO:0044167">
    <property type="term" value="C:host cell endoplasmic reticulum membrane"/>
    <property type="evidence" value="ECO:0007669"/>
    <property type="project" value="UniProtKB-SubCell"/>
</dbReference>
<comment type="subcellular location">
    <subcellularLocation>
        <location evidence="1">Host endoplasmic reticulum membrane</location>
    </subcellularLocation>
</comment>
<evidence type="ECO:0000256" key="9">
    <source>
        <dbReference type="ARBA" id="ARBA00023136"/>
    </source>
</evidence>
<dbReference type="InterPro" id="IPR003411">
    <property type="entry name" value="TGBp3"/>
</dbReference>
<keyword evidence="6" id="KW-1043">Host membrane</keyword>
<keyword evidence="9 14" id="KW-0472">Membrane</keyword>
<evidence type="ECO:0000256" key="8">
    <source>
        <dbReference type="ARBA" id="ARBA00023031"/>
    </source>
</evidence>
<proteinExistence type="inferred from homology"/>
<feature type="transmembrane region" description="Helical" evidence="14">
    <location>
        <begin position="6"/>
        <end position="26"/>
    </location>
</feature>
<keyword evidence="4" id="KW-0813">Transport</keyword>
<keyword evidence="5 14" id="KW-0812">Transmembrane</keyword>
<keyword evidence="8" id="KW-0916">Viral movement protein</keyword>
<evidence type="ECO:0000256" key="12">
    <source>
        <dbReference type="ARBA" id="ARBA00030266"/>
    </source>
</evidence>
<dbReference type="KEGG" id="vg:26796220"/>
<organism evidence="15 16">
    <name type="scientific">Elderberry carlavirus E</name>
    <dbReference type="NCBI Taxonomy" id="1569056"/>
    <lineage>
        <taxon>Viruses</taxon>
        <taxon>Riboviria</taxon>
        <taxon>Orthornavirae</taxon>
        <taxon>Kitrinoviricota</taxon>
        <taxon>Alsuviricetes</taxon>
        <taxon>Tymovirales</taxon>
        <taxon>Betaflexiviridae</taxon>
        <taxon>Quinvirinae</taxon>
        <taxon>Carlavirus</taxon>
        <taxon>Carlavirus epsilonsambuci</taxon>
        <taxon>Sambucus virus E</taxon>
    </lineage>
</organism>
<evidence type="ECO:0000313" key="16">
    <source>
        <dbReference type="Proteomes" id="UP000207733"/>
    </source>
</evidence>
<evidence type="ECO:0000256" key="2">
    <source>
        <dbReference type="ARBA" id="ARBA00010355"/>
    </source>
</evidence>
<dbReference type="RefSeq" id="YP_009224955.1">
    <property type="nucleotide sequence ID" value="NC_029089.1"/>
</dbReference>
<protein>
    <recommendedName>
        <fullName evidence="3">Movement protein TGBp3</fullName>
    </recommendedName>
    <alternativeName>
        <fullName evidence="12">7 kDa protein</fullName>
    </alternativeName>
    <alternativeName>
        <fullName evidence="13">Triple gene block 3 protein</fullName>
    </alternativeName>
</protein>
<evidence type="ECO:0000256" key="3">
    <source>
        <dbReference type="ARBA" id="ARBA00013812"/>
    </source>
</evidence>
<evidence type="ECO:0000256" key="4">
    <source>
        <dbReference type="ARBA" id="ARBA00022448"/>
    </source>
</evidence>
<evidence type="ECO:0000256" key="10">
    <source>
        <dbReference type="ARBA" id="ARBA00023184"/>
    </source>
</evidence>
<dbReference type="Proteomes" id="UP000207733">
    <property type="component" value="Genome"/>
</dbReference>
<dbReference type="EMBL" id="KJ572564">
    <property type="protein sequence ID" value="ALY33532.1"/>
    <property type="molecule type" value="Genomic_RNA"/>
</dbReference>